<evidence type="ECO:0000313" key="2">
    <source>
        <dbReference type="EMBL" id="CEM48305.1"/>
    </source>
</evidence>
<reference evidence="2" key="1">
    <citation type="submission" date="2014-11" db="EMBL/GenBank/DDBJ databases">
        <authorList>
            <person name="Otto D Thomas"/>
            <person name="Naeem Raeece"/>
        </authorList>
    </citation>
    <scope>NUCLEOTIDE SEQUENCE</scope>
</reference>
<gene>
    <name evidence="2" type="ORF">Cvel_8767</name>
</gene>
<organism evidence="2">
    <name type="scientific">Chromera velia CCMP2878</name>
    <dbReference type="NCBI Taxonomy" id="1169474"/>
    <lineage>
        <taxon>Eukaryota</taxon>
        <taxon>Sar</taxon>
        <taxon>Alveolata</taxon>
        <taxon>Colpodellida</taxon>
        <taxon>Chromeraceae</taxon>
        <taxon>Chromera</taxon>
    </lineage>
</organism>
<feature type="region of interest" description="Disordered" evidence="1">
    <location>
        <begin position="168"/>
        <end position="202"/>
    </location>
</feature>
<accession>A0A0G4HV11</accession>
<dbReference type="AlphaFoldDB" id="A0A0G4HV11"/>
<sequence>MWEKENRLKAEICEYVLPKSLEYIWLRWKQATGDSVLCRIQRKDDRIWGISLQAARAIAIAGIPFLSKVVLNKEEWRTVYDVEGSERDFNCFVDGVAGYCKTWGYDKEKKWLSCSVIATVKERKQGVSAEEKANALKELLLAQQGMQQGGSNQTLGLPKPSRFILSVSSASGGGTSRGRYGVSGFDQRSREASPTPSDGAECVDIGDDDKPMGSFEEQMLAPTPAAAVALRMGGRNDIRGVFSHPRGGASLIKETKEGVVALPPYVCPFSPPNRDQFRDMEDDDWEVFVGGRKKK</sequence>
<dbReference type="PhylomeDB" id="A0A0G4HV11"/>
<name>A0A0G4HV11_9ALVE</name>
<protein>
    <submittedName>
        <fullName evidence="2">Uncharacterized protein</fullName>
    </submittedName>
</protein>
<dbReference type="VEuPathDB" id="CryptoDB:Cvel_8767"/>
<evidence type="ECO:0000256" key="1">
    <source>
        <dbReference type="SAM" id="MobiDB-lite"/>
    </source>
</evidence>
<proteinExistence type="predicted"/>
<dbReference type="EMBL" id="CDMZ01003988">
    <property type="protein sequence ID" value="CEM48305.1"/>
    <property type="molecule type" value="Genomic_DNA"/>
</dbReference>